<evidence type="ECO:0000256" key="4">
    <source>
        <dbReference type="ARBA" id="ARBA00023001"/>
    </source>
</evidence>
<reference evidence="12 13" key="2">
    <citation type="journal article" date="2017" name="Genome Biol.">
        <title>New reference genome sequences of hot pepper reveal the massive evolution of plant disease-resistance genes by retroduplication.</title>
        <authorList>
            <person name="Kim S."/>
            <person name="Park J."/>
            <person name="Yeom S.I."/>
            <person name="Kim Y.M."/>
            <person name="Seo E."/>
            <person name="Kim K.T."/>
            <person name="Kim M.S."/>
            <person name="Lee J.M."/>
            <person name="Cheong K."/>
            <person name="Shin H.S."/>
            <person name="Kim S.B."/>
            <person name="Han K."/>
            <person name="Lee J."/>
            <person name="Park M."/>
            <person name="Lee H.A."/>
            <person name="Lee H.Y."/>
            <person name="Lee Y."/>
            <person name="Oh S."/>
            <person name="Lee J.H."/>
            <person name="Choi E."/>
            <person name="Choi E."/>
            <person name="Lee S.E."/>
            <person name="Jeon J."/>
            <person name="Kim H."/>
            <person name="Choi G."/>
            <person name="Song H."/>
            <person name="Lee J."/>
            <person name="Lee S.C."/>
            <person name="Kwon J.K."/>
            <person name="Lee H.Y."/>
            <person name="Koo N."/>
            <person name="Hong Y."/>
            <person name="Kim R.W."/>
            <person name="Kang W.H."/>
            <person name="Huh J.H."/>
            <person name="Kang B.C."/>
            <person name="Yang T.J."/>
            <person name="Lee Y.H."/>
            <person name="Bennetzen J.L."/>
            <person name="Choi D."/>
        </authorList>
    </citation>
    <scope>NUCLEOTIDE SEQUENCE [LARGE SCALE GENOMIC DNA]</scope>
    <source>
        <strain evidence="13">cv. CM334</strain>
    </source>
</reference>
<evidence type="ECO:0000256" key="2">
    <source>
        <dbReference type="ARBA" id="ARBA00007072"/>
    </source>
</evidence>
<dbReference type="Gramene" id="PHT83866">
    <property type="protein sequence ID" value="PHT83866"/>
    <property type="gene ID" value="T459_12309"/>
</dbReference>
<dbReference type="InterPro" id="IPR001701">
    <property type="entry name" value="Glyco_hydro_9"/>
</dbReference>
<evidence type="ECO:0000313" key="13">
    <source>
        <dbReference type="Proteomes" id="UP000222542"/>
    </source>
</evidence>
<keyword evidence="5 8" id="KW-0119">Carbohydrate metabolism</keyword>
<evidence type="ECO:0000256" key="3">
    <source>
        <dbReference type="ARBA" id="ARBA00022801"/>
    </source>
</evidence>
<dbReference type="GO" id="GO:0030245">
    <property type="term" value="P:cellulose catabolic process"/>
    <property type="evidence" value="ECO:0007669"/>
    <property type="project" value="UniProtKB-KW"/>
</dbReference>
<sequence>MYYFSVTSCIGNVNLLITQKHHEHFISSSFFKCNFLFHKLNKKKSKTMSNSEKLNSVQYVHTISEAGRLLPSASRWNSIELDFNLLPKSPFNEKIESLPSRFSKSIDFNLFVKDKIHFKRFVIIAALFIIIIPALILLKHFFPPRNHHNGSSHNITLALNKALLLFDAQKSGRFVENSLIRFRGNSGMNDGNSSEHLDLVGGFYDAGNNIKFSFTTAYTVSLLSWTVIEYHEKYDHIGELDHVKDIIKWGSLYLLKLFVPPNNSSRNNSNPENDLTCWQRPEDMNYSRLVSVCDISSASDLAGEMSAAMSAASLVLKEDENIAEKLVKAAEELFILAIGTEKQGTYTTNDDCGGKARQFYDSTSYKDELVWGGLWLFFATGNKTYLKYATENFASAVKEQVDSDEGVFDWNNKITATSILLTRIRYFRDLGYPYESSFISSTINTDLLMCSYTSDTKYSKTEGDSCGLILLKPSTNPPLLQYAVTASFLSKLYSDYLQLLRTTSRSCSDSVFSSESLQKFSQSQVNYILGDNPLKMSYVVGYGDTYPVQVHHRAASIPWDGKQRICSEGNQWLNSEKANPNTLLGAMVAGPNKDDVFSDERSQPWFTEPNIASNAGLVAALIALHDPPTGSSNPIGGILGIDKNGMFENVKEFS</sequence>
<evidence type="ECO:0000256" key="7">
    <source>
        <dbReference type="ARBA" id="ARBA00023326"/>
    </source>
</evidence>
<dbReference type="PANTHER" id="PTHR22298">
    <property type="entry name" value="ENDO-1,4-BETA-GLUCANASE"/>
    <property type="match status" value="1"/>
</dbReference>
<evidence type="ECO:0000256" key="6">
    <source>
        <dbReference type="ARBA" id="ARBA00023295"/>
    </source>
</evidence>
<feature type="transmembrane region" description="Helical" evidence="10">
    <location>
        <begin position="121"/>
        <end position="142"/>
    </location>
</feature>
<dbReference type="GO" id="GO:0008810">
    <property type="term" value="F:cellulase activity"/>
    <property type="evidence" value="ECO:0007669"/>
    <property type="project" value="UniProtKB-EC"/>
</dbReference>
<evidence type="ECO:0000256" key="5">
    <source>
        <dbReference type="ARBA" id="ARBA00023277"/>
    </source>
</evidence>
<evidence type="ECO:0000313" key="12">
    <source>
        <dbReference type="EMBL" id="PHT83866.1"/>
    </source>
</evidence>
<evidence type="ECO:0000256" key="1">
    <source>
        <dbReference type="ARBA" id="ARBA00000966"/>
    </source>
</evidence>
<dbReference type="Gene3D" id="1.50.10.10">
    <property type="match status" value="1"/>
</dbReference>
<keyword evidence="4 9" id="KW-0136">Cellulose degradation</keyword>
<evidence type="ECO:0000256" key="9">
    <source>
        <dbReference type="RuleBase" id="RU361166"/>
    </source>
</evidence>
<dbReference type="PROSITE" id="PS00592">
    <property type="entry name" value="GH9_2"/>
    <property type="match status" value="1"/>
</dbReference>
<dbReference type="InterPro" id="IPR018221">
    <property type="entry name" value="Glyco_hydro_9_His_AS"/>
</dbReference>
<dbReference type="STRING" id="4072.A0A2G2ZPE8"/>
<keyword evidence="6 8" id="KW-0326">Glycosidase</keyword>
<protein>
    <recommendedName>
        <fullName evidence="9">Endoglucanase</fullName>
        <ecNumber evidence="9">3.2.1.4</ecNumber>
    </recommendedName>
</protein>
<keyword evidence="10" id="KW-0472">Membrane</keyword>
<comment type="caution">
    <text evidence="12">The sequence shown here is derived from an EMBL/GenBank/DDBJ whole genome shotgun (WGS) entry which is preliminary data.</text>
</comment>
<dbReference type="EC" id="3.2.1.4" evidence="9"/>
<dbReference type="Pfam" id="PF00759">
    <property type="entry name" value="Glyco_hydro_9"/>
    <property type="match status" value="1"/>
</dbReference>
<evidence type="ECO:0000259" key="11">
    <source>
        <dbReference type="Pfam" id="PF00759"/>
    </source>
</evidence>
<keyword evidence="7 8" id="KW-0624">Polysaccharide degradation</keyword>
<evidence type="ECO:0000256" key="10">
    <source>
        <dbReference type="SAM" id="Phobius"/>
    </source>
</evidence>
<dbReference type="EMBL" id="AYRZ02000004">
    <property type="protein sequence ID" value="PHT83866.1"/>
    <property type="molecule type" value="Genomic_DNA"/>
</dbReference>
<keyword evidence="10" id="KW-1133">Transmembrane helix</keyword>
<dbReference type="OMA" id="VWGGTWL"/>
<keyword evidence="13" id="KW-1185">Reference proteome</keyword>
<proteinExistence type="inferred from homology"/>
<feature type="active site" evidence="8">
    <location>
        <position position="551"/>
    </location>
</feature>
<dbReference type="AlphaFoldDB" id="A0A2G2ZPE8"/>
<dbReference type="InterPro" id="IPR008928">
    <property type="entry name" value="6-hairpin_glycosidase_sf"/>
</dbReference>
<dbReference type="Proteomes" id="UP000222542">
    <property type="component" value="Unassembled WGS sequence"/>
</dbReference>
<dbReference type="SUPFAM" id="SSF48208">
    <property type="entry name" value="Six-hairpin glycosidases"/>
    <property type="match status" value="1"/>
</dbReference>
<accession>A0A2G2ZPE8</accession>
<organism evidence="12 13">
    <name type="scientific">Capsicum annuum</name>
    <name type="common">Capsicum pepper</name>
    <dbReference type="NCBI Taxonomy" id="4072"/>
    <lineage>
        <taxon>Eukaryota</taxon>
        <taxon>Viridiplantae</taxon>
        <taxon>Streptophyta</taxon>
        <taxon>Embryophyta</taxon>
        <taxon>Tracheophyta</taxon>
        <taxon>Spermatophyta</taxon>
        <taxon>Magnoliopsida</taxon>
        <taxon>eudicotyledons</taxon>
        <taxon>Gunneridae</taxon>
        <taxon>Pentapetalae</taxon>
        <taxon>asterids</taxon>
        <taxon>lamiids</taxon>
        <taxon>Solanales</taxon>
        <taxon>Solanaceae</taxon>
        <taxon>Solanoideae</taxon>
        <taxon>Capsiceae</taxon>
        <taxon>Capsicum</taxon>
    </lineage>
</organism>
<keyword evidence="10" id="KW-0812">Transmembrane</keyword>
<reference evidence="12 13" key="1">
    <citation type="journal article" date="2014" name="Nat. Genet.">
        <title>Genome sequence of the hot pepper provides insights into the evolution of pungency in Capsicum species.</title>
        <authorList>
            <person name="Kim S."/>
            <person name="Park M."/>
            <person name="Yeom S.I."/>
            <person name="Kim Y.M."/>
            <person name="Lee J.M."/>
            <person name="Lee H.A."/>
            <person name="Seo E."/>
            <person name="Choi J."/>
            <person name="Cheong K."/>
            <person name="Kim K.T."/>
            <person name="Jung K."/>
            <person name="Lee G.W."/>
            <person name="Oh S.K."/>
            <person name="Bae C."/>
            <person name="Kim S.B."/>
            <person name="Lee H.Y."/>
            <person name="Kim S.Y."/>
            <person name="Kim M.S."/>
            <person name="Kang B.C."/>
            <person name="Jo Y.D."/>
            <person name="Yang H.B."/>
            <person name="Jeong H.J."/>
            <person name="Kang W.H."/>
            <person name="Kwon J.K."/>
            <person name="Shin C."/>
            <person name="Lim J.Y."/>
            <person name="Park J.H."/>
            <person name="Huh J.H."/>
            <person name="Kim J.S."/>
            <person name="Kim B.D."/>
            <person name="Cohen O."/>
            <person name="Paran I."/>
            <person name="Suh M.C."/>
            <person name="Lee S.B."/>
            <person name="Kim Y.K."/>
            <person name="Shin Y."/>
            <person name="Noh S.J."/>
            <person name="Park J."/>
            <person name="Seo Y.S."/>
            <person name="Kwon S.Y."/>
            <person name="Kim H.A."/>
            <person name="Park J.M."/>
            <person name="Kim H.J."/>
            <person name="Choi S.B."/>
            <person name="Bosland P.W."/>
            <person name="Reeves G."/>
            <person name="Jo S.H."/>
            <person name="Lee B.W."/>
            <person name="Cho H.T."/>
            <person name="Choi H.S."/>
            <person name="Lee M.S."/>
            <person name="Yu Y."/>
            <person name="Do Choi Y."/>
            <person name="Park B.S."/>
            <person name="van Deynze A."/>
            <person name="Ashrafi H."/>
            <person name="Hill T."/>
            <person name="Kim W.T."/>
            <person name="Pai H.S."/>
            <person name="Ahn H.K."/>
            <person name="Yeam I."/>
            <person name="Giovannoni J.J."/>
            <person name="Rose J.K."/>
            <person name="Sorensen I."/>
            <person name="Lee S.J."/>
            <person name="Kim R.W."/>
            <person name="Choi I.Y."/>
            <person name="Choi B.S."/>
            <person name="Lim J.S."/>
            <person name="Lee Y.H."/>
            <person name="Choi D."/>
        </authorList>
    </citation>
    <scope>NUCLEOTIDE SEQUENCE [LARGE SCALE GENOMIC DNA]</scope>
    <source>
        <strain evidence="13">cv. CM334</strain>
    </source>
</reference>
<dbReference type="InterPro" id="IPR012341">
    <property type="entry name" value="6hp_glycosidase-like_sf"/>
</dbReference>
<name>A0A2G2ZPE8_CAPAN</name>
<evidence type="ECO:0000256" key="8">
    <source>
        <dbReference type="PROSITE-ProRule" id="PRU10059"/>
    </source>
</evidence>
<feature type="domain" description="Glycoside hydrolase family 9" evidence="11">
    <location>
        <begin position="158"/>
        <end position="621"/>
    </location>
</feature>
<comment type="similarity">
    <text evidence="2 8 9">Belongs to the glycosyl hydrolase 9 (cellulase E) family.</text>
</comment>
<keyword evidence="3 8" id="KW-0378">Hydrolase</keyword>
<comment type="catalytic activity">
    <reaction evidence="1 9">
        <text>Endohydrolysis of (1-&gt;4)-beta-D-glucosidic linkages in cellulose, lichenin and cereal beta-D-glucans.</text>
        <dbReference type="EC" id="3.2.1.4"/>
    </reaction>
</comment>
<gene>
    <name evidence="12" type="ORF">T459_12309</name>
</gene>